<gene>
    <name evidence="3" type="ORF">ENJ89_05465</name>
</gene>
<evidence type="ECO:0000313" key="3">
    <source>
        <dbReference type="EMBL" id="HHJ52622.1"/>
    </source>
</evidence>
<accession>A0A7V5PPP7</accession>
<comment type="caution">
    <text evidence="3">The sequence shown here is derived from an EMBL/GenBank/DDBJ whole genome shotgun (WGS) entry which is preliminary data.</text>
</comment>
<dbReference type="InterPro" id="IPR036390">
    <property type="entry name" value="WH_DNA-bd_sf"/>
</dbReference>
<dbReference type="PANTHER" id="PTHR34293:SF1">
    <property type="entry name" value="HTH-TYPE TRANSCRIPTIONAL REGULATOR TRMBL2"/>
    <property type="match status" value="1"/>
</dbReference>
<dbReference type="InterPro" id="IPR021586">
    <property type="entry name" value="Tscrpt_reg_TrmB_C"/>
</dbReference>
<name>A0A7V5PPP7_CALAY</name>
<organism evidence="3">
    <name type="scientific">Caldithrix abyssi</name>
    <dbReference type="NCBI Taxonomy" id="187145"/>
    <lineage>
        <taxon>Bacteria</taxon>
        <taxon>Pseudomonadati</taxon>
        <taxon>Calditrichota</taxon>
        <taxon>Calditrichia</taxon>
        <taxon>Calditrichales</taxon>
        <taxon>Calditrichaceae</taxon>
        <taxon>Caldithrix</taxon>
    </lineage>
</organism>
<protein>
    <submittedName>
        <fullName evidence="3">TrmB family transcriptional regulator</fullName>
    </submittedName>
</protein>
<proteinExistence type="predicted"/>
<feature type="domain" description="Transcription regulator TrmB N-terminal" evidence="1">
    <location>
        <begin position="11"/>
        <end position="77"/>
    </location>
</feature>
<dbReference type="SUPFAM" id="SSF46785">
    <property type="entry name" value="Winged helix' DNA-binding domain"/>
    <property type="match status" value="1"/>
</dbReference>
<evidence type="ECO:0000259" key="2">
    <source>
        <dbReference type="Pfam" id="PF11495"/>
    </source>
</evidence>
<reference evidence="3" key="1">
    <citation type="journal article" date="2020" name="mSystems">
        <title>Genome- and Community-Level Interaction Insights into Carbon Utilization and Element Cycling Functions of Hydrothermarchaeota in Hydrothermal Sediment.</title>
        <authorList>
            <person name="Zhou Z."/>
            <person name="Liu Y."/>
            <person name="Xu W."/>
            <person name="Pan J."/>
            <person name="Luo Z.H."/>
            <person name="Li M."/>
        </authorList>
    </citation>
    <scope>NUCLEOTIDE SEQUENCE [LARGE SCALE GENOMIC DNA]</scope>
    <source>
        <strain evidence="3">HyVt-527</strain>
    </source>
</reference>
<dbReference type="PANTHER" id="PTHR34293">
    <property type="entry name" value="HTH-TYPE TRANSCRIPTIONAL REGULATOR TRMBL2"/>
    <property type="match status" value="1"/>
</dbReference>
<feature type="domain" description="Transcription regulator TrmB C-terminal" evidence="2">
    <location>
        <begin position="110"/>
        <end position="173"/>
    </location>
</feature>
<dbReference type="InterPro" id="IPR002831">
    <property type="entry name" value="Tscrpt_reg_TrmB_N"/>
</dbReference>
<dbReference type="Pfam" id="PF11495">
    <property type="entry name" value="Regulator_TrmB"/>
    <property type="match status" value="1"/>
</dbReference>
<dbReference type="EMBL" id="DROD01000376">
    <property type="protein sequence ID" value="HHJ52622.1"/>
    <property type="molecule type" value="Genomic_DNA"/>
</dbReference>
<dbReference type="Gene3D" id="1.10.10.10">
    <property type="entry name" value="Winged helix-like DNA-binding domain superfamily/Winged helix DNA-binding domain"/>
    <property type="match status" value="1"/>
</dbReference>
<dbReference type="AlphaFoldDB" id="A0A7V5PPP7"/>
<sequence>MIEEEIAEKIKRLGFTTYEARAYLALLKSNPVTRYELSKNSGVPRSAIYDVIRKLEQIGAVSAIYSEPERYVPLPPEQLFELLERQFKERVEEVRKSLEDINTQIEPGHLWNIVGYENMIHKAREMISRAKSSVYISVWARECERLLPELKEAIKRGVTVIAFSFTPLKIPSSQVYSYNIPDTELAKIWDRKIILVIDQNELLMGEADDRLNKKTAWTDNKAIVDIATNHLILDITLFGIRKRVDVSHTVMAMESSGYENLGKMLNDYNTDAIEILANGNAHKES</sequence>
<dbReference type="InterPro" id="IPR036388">
    <property type="entry name" value="WH-like_DNA-bd_sf"/>
</dbReference>
<dbReference type="Proteomes" id="UP000886124">
    <property type="component" value="Unassembled WGS sequence"/>
</dbReference>
<dbReference type="CDD" id="cd09124">
    <property type="entry name" value="PLDc_like_TrmB_middle"/>
    <property type="match status" value="1"/>
</dbReference>
<evidence type="ECO:0000259" key="1">
    <source>
        <dbReference type="Pfam" id="PF01978"/>
    </source>
</evidence>
<dbReference type="SUPFAM" id="SSF56024">
    <property type="entry name" value="Phospholipase D/nuclease"/>
    <property type="match status" value="1"/>
</dbReference>
<dbReference type="InterPro" id="IPR051797">
    <property type="entry name" value="TrmB-like"/>
</dbReference>
<dbReference type="Pfam" id="PF01978">
    <property type="entry name" value="TrmB"/>
    <property type="match status" value="1"/>
</dbReference>